<keyword evidence="1" id="KW-0863">Zinc-finger</keyword>
<evidence type="ECO:0000313" key="4">
    <source>
        <dbReference type="EMBL" id="KAK1627404.1"/>
    </source>
</evidence>
<dbReference type="GO" id="GO:0008270">
    <property type="term" value="F:zinc ion binding"/>
    <property type="evidence" value="ECO:0007669"/>
    <property type="project" value="UniProtKB-KW"/>
</dbReference>
<dbReference type="Pfam" id="PF00098">
    <property type="entry name" value="zf-CCHC"/>
    <property type="match status" value="1"/>
</dbReference>
<dbReference type="InterPro" id="IPR013103">
    <property type="entry name" value="RVT_2"/>
</dbReference>
<keyword evidence="1" id="KW-0479">Metal-binding</keyword>
<sequence>MLAMTGHAKKLSDLGIVIPNRLGINRVLQSLPPSYKNFVMNYNMQNMNKELLELFAMLKSAEIEIKKEHQVLMVNKTTSFKKQGKSKGKNKKSGKKAATPPVKPKTGPKPDAECYYCKEKGHWKRNCSKYLADLKSGLVKKKKEEIALNLGSTRERTTPDWYDPCLNVMIVDNNDEDLRHLPDSRKAVENKWIFKRKTDADGNITIYKARLVAKGFRQIQGVDYDETFSPVAKLKSVRILLAIAAFFDYEIWQMDVKTAFLNGDIEEELYMMEYTCKSYQLGHGGNLMFEKDLKQLVEYLGRPYPEFFGIPLNNHSGGPPRWEVTADLRRKLGAPIWETIWFSVTGNTWKEGLIRAMQEAIARLCGQNENKIKHTRFVYYPRHDPTGRPMTMPPHTEMNHYVAHLDFMLYKTRKDLDNALAFRQAHYP</sequence>
<evidence type="ECO:0000256" key="2">
    <source>
        <dbReference type="SAM" id="MobiDB-lite"/>
    </source>
</evidence>
<dbReference type="SMART" id="SM00343">
    <property type="entry name" value="ZnF_C2HC"/>
    <property type="match status" value="1"/>
</dbReference>
<keyword evidence="1" id="KW-0862">Zinc</keyword>
<dbReference type="EMBL" id="JAUUTY010000005">
    <property type="protein sequence ID" value="KAK1627404.1"/>
    <property type="molecule type" value="Genomic_DNA"/>
</dbReference>
<evidence type="ECO:0000313" key="5">
    <source>
        <dbReference type="Proteomes" id="UP001231189"/>
    </source>
</evidence>
<dbReference type="PROSITE" id="PS50158">
    <property type="entry name" value="ZF_CCHC"/>
    <property type="match status" value="1"/>
</dbReference>
<dbReference type="GO" id="GO:0003676">
    <property type="term" value="F:nucleic acid binding"/>
    <property type="evidence" value="ECO:0007669"/>
    <property type="project" value="InterPro"/>
</dbReference>
<dbReference type="SUPFAM" id="SSF57756">
    <property type="entry name" value="Retrovirus zinc finger-like domains"/>
    <property type="match status" value="1"/>
</dbReference>
<feature type="region of interest" description="Disordered" evidence="2">
    <location>
        <begin position="76"/>
        <end position="110"/>
    </location>
</feature>
<dbReference type="InterPro" id="IPR001878">
    <property type="entry name" value="Znf_CCHC"/>
</dbReference>
<evidence type="ECO:0000259" key="3">
    <source>
        <dbReference type="PROSITE" id="PS50158"/>
    </source>
</evidence>
<gene>
    <name evidence="4" type="ORF">QYE76_001719</name>
</gene>
<proteinExistence type="predicted"/>
<name>A0AAD8RLP9_LOLMU</name>
<dbReference type="Proteomes" id="UP001231189">
    <property type="component" value="Unassembled WGS sequence"/>
</dbReference>
<dbReference type="AlphaFoldDB" id="A0AAD8RLP9"/>
<dbReference type="Pfam" id="PF07727">
    <property type="entry name" value="RVT_2"/>
    <property type="match status" value="1"/>
</dbReference>
<feature type="compositionally biased region" description="Basic residues" evidence="2">
    <location>
        <begin position="82"/>
        <end position="95"/>
    </location>
</feature>
<organism evidence="4 5">
    <name type="scientific">Lolium multiflorum</name>
    <name type="common">Italian ryegrass</name>
    <name type="synonym">Lolium perenne subsp. multiflorum</name>
    <dbReference type="NCBI Taxonomy" id="4521"/>
    <lineage>
        <taxon>Eukaryota</taxon>
        <taxon>Viridiplantae</taxon>
        <taxon>Streptophyta</taxon>
        <taxon>Embryophyta</taxon>
        <taxon>Tracheophyta</taxon>
        <taxon>Spermatophyta</taxon>
        <taxon>Magnoliopsida</taxon>
        <taxon>Liliopsida</taxon>
        <taxon>Poales</taxon>
        <taxon>Poaceae</taxon>
        <taxon>BOP clade</taxon>
        <taxon>Pooideae</taxon>
        <taxon>Poodae</taxon>
        <taxon>Poeae</taxon>
        <taxon>Poeae Chloroplast Group 2 (Poeae type)</taxon>
        <taxon>Loliodinae</taxon>
        <taxon>Loliinae</taxon>
        <taxon>Lolium</taxon>
    </lineage>
</organism>
<accession>A0AAD8RLP9</accession>
<protein>
    <recommendedName>
        <fullName evidence="3">CCHC-type domain-containing protein</fullName>
    </recommendedName>
</protein>
<dbReference type="InterPro" id="IPR036875">
    <property type="entry name" value="Znf_CCHC_sf"/>
</dbReference>
<keyword evidence="5" id="KW-1185">Reference proteome</keyword>
<reference evidence="4" key="1">
    <citation type="submission" date="2023-07" db="EMBL/GenBank/DDBJ databases">
        <title>A chromosome-level genome assembly of Lolium multiflorum.</title>
        <authorList>
            <person name="Chen Y."/>
            <person name="Copetti D."/>
            <person name="Kolliker R."/>
            <person name="Studer B."/>
        </authorList>
    </citation>
    <scope>NUCLEOTIDE SEQUENCE</scope>
    <source>
        <strain evidence="4">02402/16</strain>
        <tissue evidence="4">Leaf</tissue>
    </source>
</reference>
<comment type="caution">
    <text evidence="4">The sequence shown here is derived from an EMBL/GenBank/DDBJ whole genome shotgun (WGS) entry which is preliminary data.</text>
</comment>
<feature type="domain" description="CCHC-type" evidence="3">
    <location>
        <begin position="114"/>
        <end position="129"/>
    </location>
</feature>
<evidence type="ECO:0000256" key="1">
    <source>
        <dbReference type="PROSITE-ProRule" id="PRU00047"/>
    </source>
</evidence>
<dbReference type="Gene3D" id="4.10.60.10">
    <property type="entry name" value="Zinc finger, CCHC-type"/>
    <property type="match status" value="1"/>
</dbReference>